<keyword evidence="1" id="KW-0805">Transcription regulation</keyword>
<keyword evidence="2" id="KW-0238">DNA-binding</keyword>
<gene>
    <name evidence="5" type="ORF">AB5I84_04140</name>
</gene>
<evidence type="ECO:0000313" key="5">
    <source>
        <dbReference type="EMBL" id="MEY1661334.1"/>
    </source>
</evidence>
<reference evidence="5 6" key="1">
    <citation type="submission" date="2024-07" db="EMBL/GenBank/DDBJ databases">
        <authorList>
            <person name="Ren Q."/>
        </authorList>
    </citation>
    <scope>NUCLEOTIDE SEQUENCE [LARGE SCALE GENOMIC DNA]</scope>
    <source>
        <strain evidence="5 6">REN37</strain>
    </source>
</reference>
<dbReference type="Gene3D" id="1.10.10.60">
    <property type="entry name" value="Homeodomain-like"/>
    <property type="match status" value="1"/>
</dbReference>
<keyword evidence="3" id="KW-0804">Transcription</keyword>
<dbReference type="PANTHER" id="PTHR47894:SF1">
    <property type="entry name" value="HTH-TYPE TRANSCRIPTIONAL REGULATOR VQSM"/>
    <property type="match status" value="1"/>
</dbReference>
<dbReference type="InterPro" id="IPR009057">
    <property type="entry name" value="Homeodomain-like_sf"/>
</dbReference>
<accession>A0ABV4AES5</accession>
<dbReference type="Pfam" id="PF12833">
    <property type="entry name" value="HTH_18"/>
    <property type="match status" value="1"/>
</dbReference>
<dbReference type="EMBL" id="JBGCUO010000001">
    <property type="protein sequence ID" value="MEY1661334.1"/>
    <property type="molecule type" value="Genomic_DNA"/>
</dbReference>
<evidence type="ECO:0000313" key="6">
    <source>
        <dbReference type="Proteomes" id="UP001562065"/>
    </source>
</evidence>
<evidence type="ECO:0000256" key="2">
    <source>
        <dbReference type="ARBA" id="ARBA00023125"/>
    </source>
</evidence>
<sequence length="336" mass="36387">MSSTTIAVWLHAVLNALQARGLDADALAAAAGLARARQCDPMARVPVAAMTRLWQSAEQASGDAAFALDVPAHFSPTYFQALGVALVSSATVREALHRVVAFYRLVSDSVEVCLQHSGAHTALVIRASGAPDSVHPAAVEAFMAVLVDGLVRTARVPVRPVQAQLMRAPCAAPRFAEWFGSVRFGAAEHRLLFERHGLETPLLTANPSLAAHADRELHRTLAAQQGDPLLVTVQVLLWRALCEQQQLLDQDALAAQLHLSTRTLRRRLQRAGTRLQTLQTAARKRRAAELLLAGEPVGQVAAALGYQDAGNFSTAFRRWYRCAPRTFQQRGGLPLK</sequence>
<dbReference type="Pfam" id="PF12625">
    <property type="entry name" value="Arabinose_bd"/>
    <property type="match status" value="1"/>
</dbReference>
<evidence type="ECO:0000256" key="1">
    <source>
        <dbReference type="ARBA" id="ARBA00023015"/>
    </source>
</evidence>
<dbReference type="PANTHER" id="PTHR47894">
    <property type="entry name" value="HTH-TYPE TRANSCRIPTIONAL REGULATOR GADX"/>
    <property type="match status" value="1"/>
</dbReference>
<evidence type="ECO:0000256" key="3">
    <source>
        <dbReference type="ARBA" id="ARBA00023163"/>
    </source>
</evidence>
<organism evidence="5 6">
    <name type="scientific">Isoalcanivorax beigongshangi</name>
    <dbReference type="NCBI Taxonomy" id="3238810"/>
    <lineage>
        <taxon>Bacteria</taxon>
        <taxon>Pseudomonadati</taxon>
        <taxon>Pseudomonadota</taxon>
        <taxon>Gammaproteobacteria</taxon>
        <taxon>Oceanospirillales</taxon>
        <taxon>Alcanivoracaceae</taxon>
        <taxon>Isoalcanivorax</taxon>
    </lineage>
</organism>
<protein>
    <submittedName>
        <fullName evidence="5">AraC family transcriptional regulator ligand-binding domain-containing protein</fullName>
    </submittedName>
</protein>
<keyword evidence="6" id="KW-1185">Reference proteome</keyword>
<dbReference type="PROSITE" id="PS01124">
    <property type="entry name" value="HTH_ARAC_FAMILY_2"/>
    <property type="match status" value="1"/>
</dbReference>
<proteinExistence type="predicted"/>
<dbReference type="InterPro" id="IPR018060">
    <property type="entry name" value="HTH_AraC"/>
</dbReference>
<name>A0ABV4AES5_9GAMM</name>
<dbReference type="SMART" id="SM00342">
    <property type="entry name" value="HTH_ARAC"/>
    <property type="match status" value="1"/>
</dbReference>
<dbReference type="RefSeq" id="WP_369454592.1">
    <property type="nucleotide sequence ID" value="NZ_JBGCUO010000001.1"/>
</dbReference>
<feature type="domain" description="HTH araC/xylS-type" evidence="4">
    <location>
        <begin position="231"/>
        <end position="330"/>
    </location>
</feature>
<evidence type="ECO:0000259" key="4">
    <source>
        <dbReference type="PROSITE" id="PS01124"/>
    </source>
</evidence>
<dbReference type="SUPFAM" id="SSF46689">
    <property type="entry name" value="Homeodomain-like"/>
    <property type="match status" value="1"/>
</dbReference>
<comment type="caution">
    <text evidence="5">The sequence shown here is derived from an EMBL/GenBank/DDBJ whole genome shotgun (WGS) entry which is preliminary data.</text>
</comment>
<dbReference type="Proteomes" id="UP001562065">
    <property type="component" value="Unassembled WGS sequence"/>
</dbReference>
<dbReference type="InterPro" id="IPR032687">
    <property type="entry name" value="AraC-type_N"/>
</dbReference>